<reference evidence="2" key="1">
    <citation type="submission" date="2025-08" db="UniProtKB">
        <authorList>
            <consortium name="RefSeq"/>
        </authorList>
    </citation>
    <scope>IDENTIFICATION</scope>
    <source>
        <tissue evidence="2">Testes</tissue>
    </source>
</reference>
<dbReference type="Proteomes" id="UP000694865">
    <property type="component" value="Unplaced"/>
</dbReference>
<gene>
    <name evidence="2" type="primary">LOC100371400</name>
</gene>
<dbReference type="PANTHER" id="PTHR14365">
    <property type="entry name" value="APOPTOSIS REGULATORY PROTEIN SIVA"/>
    <property type="match status" value="1"/>
</dbReference>
<proteinExistence type="predicted"/>
<keyword evidence="1" id="KW-1185">Reference proteome</keyword>
<evidence type="ECO:0000313" key="1">
    <source>
        <dbReference type="Proteomes" id="UP000694865"/>
    </source>
</evidence>
<accession>A0ABM0GM55</accession>
<dbReference type="GeneID" id="100371400"/>
<dbReference type="PANTHER" id="PTHR14365:SF1">
    <property type="entry name" value="APOPTOSIS REGULATORY PROTEIN SIVA"/>
    <property type="match status" value="1"/>
</dbReference>
<protein>
    <submittedName>
        <fullName evidence="2">Uncharacterized protein LOC100371400</fullName>
    </submittedName>
</protein>
<organism evidence="1 2">
    <name type="scientific">Saccoglossus kowalevskii</name>
    <name type="common">Acorn worm</name>
    <dbReference type="NCBI Taxonomy" id="10224"/>
    <lineage>
        <taxon>Eukaryota</taxon>
        <taxon>Metazoa</taxon>
        <taxon>Hemichordata</taxon>
        <taxon>Enteropneusta</taxon>
        <taxon>Harrimaniidae</taxon>
        <taxon>Saccoglossus</taxon>
    </lineage>
</organism>
<sequence>MEEEMEIETTTCADNETISTRRRNPFGTATLRSQEASHNHQMNIKRSALEILMHSGSQQNSLPSLGSFESMNDEDLIIPRSRHDCWICHQPSDTIPCSFCEHQSCELCVRQCERCCGVFCSFCSTVNYTGKHDKPFCLGCNTEVNKTKHLH</sequence>
<dbReference type="RefSeq" id="XP_002732973.1">
    <property type="nucleotide sequence ID" value="XM_002732927.2"/>
</dbReference>
<dbReference type="Pfam" id="PF05458">
    <property type="entry name" value="Siva"/>
    <property type="match status" value="1"/>
</dbReference>
<evidence type="ECO:0000313" key="2">
    <source>
        <dbReference type="RefSeq" id="XP_002732973.1"/>
    </source>
</evidence>
<name>A0ABM0GM55_SACKO</name>
<dbReference type="InterPro" id="IPR022773">
    <property type="entry name" value="Siva"/>
</dbReference>